<dbReference type="OrthoDB" id="10627694at2759"/>
<dbReference type="AlphaFoldDB" id="A0A016WPY0"/>
<reference evidence="2" key="1">
    <citation type="journal article" date="2015" name="Nat. Genet.">
        <title>The genome and transcriptome of the zoonotic hookworm Ancylostoma ceylanicum identify infection-specific gene families.</title>
        <authorList>
            <person name="Schwarz E.M."/>
            <person name="Hu Y."/>
            <person name="Antoshechkin I."/>
            <person name="Miller M.M."/>
            <person name="Sternberg P.W."/>
            <person name="Aroian R.V."/>
        </authorList>
    </citation>
    <scope>NUCLEOTIDE SEQUENCE</scope>
    <source>
        <strain evidence="2">HY135</strain>
    </source>
</reference>
<comment type="caution">
    <text evidence="1">The sequence shown here is derived from an EMBL/GenBank/DDBJ whole genome shotgun (WGS) entry which is preliminary data.</text>
</comment>
<gene>
    <name evidence="1" type="primary">Acey_s0584.g307</name>
    <name evidence="1" type="ORF">Y032_0584g307</name>
</gene>
<sequence>MLKTASTQGGAFVLDEKSRRWQQVYDSLRKWLAASRNCKNAFDSMAPYFLLYSGKGVSRYNTKTIMKQFFDLINLGHLKVSCSTARRSTASKQYQDASRRLLKEGAHPDAAALGAHTQRTQVVMYSRSLVEPSVSGYIFLENSSQQEASESEEDICAATRLIKIQWQASFQHQLHVSRERNILPAFGTPVE</sequence>
<keyword evidence="2" id="KW-1185">Reference proteome</keyword>
<dbReference type="Proteomes" id="UP000024635">
    <property type="component" value="Unassembled WGS sequence"/>
</dbReference>
<accession>A0A016WPY0</accession>
<evidence type="ECO:0000313" key="1">
    <source>
        <dbReference type="EMBL" id="EYC41043.1"/>
    </source>
</evidence>
<dbReference type="EMBL" id="JARK01000184">
    <property type="protein sequence ID" value="EYC41043.1"/>
    <property type="molecule type" value="Genomic_DNA"/>
</dbReference>
<proteinExistence type="predicted"/>
<protein>
    <submittedName>
        <fullName evidence="1">Uncharacterized protein</fullName>
    </submittedName>
</protein>
<name>A0A016WPY0_9BILA</name>
<organism evidence="1 2">
    <name type="scientific">Ancylostoma ceylanicum</name>
    <dbReference type="NCBI Taxonomy" id="53326"/>
    <lineage>
        <taxon>Eukaryota</taxon>
        <taxon>Metazoa</taxon>
        <taxon>Ecdysozoa</taxon>
        <taxon>Nematoda</taxon>
        <taxon>Chromadorea</taxon>
        <taxon>Rhabditida</taxon>
        <taxon>Rhabditina</taxon>
        <taxon>Rhabditomorpha</taxon>
        <taxon>Strongyloidea</taxon>
        <taxon>Ancylostomatidae</taxon>
        <taxon>Ancylostomatinae</taxon>
        <taxon>Ancylostoma</taxon>
    </lineage>
</organism>
<evidence type="ECO:0000313" key="2">
    <source>
        <dbReference type="Proteomes" id="UP000024635"/>
    </source>
</evidence>